<sequence>MRMKSFKAVFKQMFLQKVKYIHLVLLIQIITIIFLALFSNKGREFNAVLSEVGLTSTVIADLAITTILCWQNERINSSQTWQLIPLASSAKYIANVLSSVLGCIYIFIIQLLINFILLLPYLSASPVPININNLEYGVIHDYFRLCVSLFLLVLVIFIFVSFVNFLSYLIINILPTNTKWIRLLVIVVLTVVATYIFGYTSTGSISDWLKPNVQYIIDILIFGSFDLWLINKYVESKIK</sequence>
<keyword evidence="3" id="KW-1185">Reference proteome</keyword>
<feature type="transmembrane region" description="Helical" evidence="1">
    <location>
        <begin position="183"/>
        <end position="201"/>
    </location>
</feature>
<gene>
    <name evidence="2" type="ORF">FC44_GL000089</name>
</gene>
<keyword evidence="1" id="KW-0812">Transmembrane</keyword>
<dbReference type="Proteomes" id="UP000051735">
    <property type="component" value="Unassembled WGS sequence"/>
</dbReference>
<keyword evidence="1" id="KW-1133">Transmembrane helix</keyword>
<keyword evidence="1" id="KW-0472">Membrane</keyword>
<proteinExistence type="predicted"/>
<feature type="transmembrane region" description="Helical" evidence="1">
    <location>
        <begin position="92"/>
        <end position="122"/>
    </location>
</feature>
<organism evidence="2 3">
    <name type="scientific">Lactobacillus intestinalis DSM 6629</name>
    <dbReference type="NCBI Taxonomy" id="1423761"/>
    <lineage>
        <taxon>Bacteria</taxon>
        <taxon>Bacillati</taxon>
        <taxon>Bacillota</taxon>
        <taxon>Bacilli</taxon>
        <taxon>Lactobacillales</taxon>
        <taxon>Lactobacillaceae</taxon>
        <taxon>Lactobacillus</taxon>
    </lineage>
</organism>
<protein>
    <recommendedName>
        <fullName evidence="4">ABC transporter permease</fullName>
    </recommendedName>
</protein>
<name>A0ABR5PPA5_9LACO</name>
<feature type="transmembrane region" description="Helical" evidence="1">
    <location>
        <begin position="20"/>
        <end position="40"/>
    </location>
</feature>
<feature type="transmembrane region" description="Helical" evidence="1">
    <location>
        <begin position="213"/>
        <end position="230"/>
    </location>
</feature>
<evidence type="ECO:0000313" key="2">
    <source>
        <dbReference type="EMBL" id="KRM32071.1"/>
    </source>
</evidence>
<accession>A0ABR5PPA5</accession>
<evidence type="ECO:0008006" key="4">
    <source>
        <dbReference type="Google" id="ProtNLM"/>
    </source>
</evidence>
<comment type="caution">
    <text evidence="2">The sequence shown here is derived from an EMBL/GenBank/DDBJ whole genome shotgun (WGS) entry which is preliminary data.</text>
</comment>
<feature type="transmembrane region" description="Helical" evidence="1">
    <location>
        <begin position="52"/>
        <end position="71"/>
    </location>
</feature>
<dbReference type="EMBL" id="AZGN01000048">
    <property type="protein sequence ID" value="KRM32071.1"/>
    <property type="molecule type" value="Genomic_DNA"/>
</dbReference>
<evidence type="ECO:0000313" key="3">
    <source>
        <dbReference type="Proteomes" id="UP000051735"/>
    </source>
</evidence>
<reference evidence="2 3" key="1">
    <citation type="journal article" date="2015" name="Genome Announc.">
        <title>Expanding the biotechnology potential of lactobacilli through comparative genomics of 213 strains and associated genera.</title>
        <authorList>
            <person name="Sun Z."/>
            <person name="Harris H.M."/>
            <person name="McCann A."/>
            <person name="Guo C."/>
            <person name="Argimon S."/>
            <person name="Zhang W."/>
            <person name="Yang X."/>
            <person name="Jeffery I.B."/>
            <person name="Cooney J.C."/>
            <person name="Kagawa T.F."/>
            <person name="Liu W."/>
            <person name="Song Y."/>
            <person name="Salvetti E."/>
            <person name="Wrobel A."/>
            <person name="Rasinkangas P."/>
            <person name="Parkhill J."/>
            <person name="Rea M.C."/>
            <person name="O'Sullivan O."/>
            <person name="Ritari J."/>
            <person name="Douillard F.P."/>
            <person name="Paul Ross R."/>
            <person name="Yang R."/>
            <person name="Briner A.E."/>
            <person name="Felis G.E."/>
            <person name="de Vos W.M."/>
            <person name="Barrangou R."/>
            <person name="Klaenhammer T.R."/>
            <person name="Caufield P.W."/>
            <person name="Cui Y."/>
            <person name="Zhang H."/>
            <person name="O'Toole P.W."/>
        </authorList>
    </citation>
    <scope>NUCLEOTIDE SEQUENCE [LARGE SCALE GENOMIC DNA]</scope>
    <source>
        <strain evidence="2 3">DSM 6629</strain>
    </source>
</reference>
<evidence type="ECO:0000256" key="1">
    <source>
        <dbReference type="SAM" id="Phobius"/>
    </source>
</evidence>
<feature type="transmembrane region" description="Helical" evidence="1">
    <location>
        <begin position="142"/>
        <end position="171"/>
    </location>
</feature>